<protein>
    <submittedName>
        <fullName evidence="1">Uncharacterized protein</fullName>
    </submittedName>
</protein>
<evidence type="ECO:0000313" key="2">
    <source>
        <dbReference type="Proteomes" id="UP001302072"/>
    </source>
</evidence>
<keyword evidence="2" id="KW-1185">Reference proteome</keyword>
<dbReference type="RefSeq" id="WP_311190518.1">
    <property type="nucleotide sequence ID" value="NZ_CP115541.1"/>
</dbReference>
<proteinExistence type="predicted"/>
<dbReference type="EMBL" id="CP115541">
    <property type="protein sequence ID" value="WNH51267.1"/>
    <property type="molecule type" value="Genomic_DNA"/>
</dbReference>
<sequence>MQLQHLHNHASGLHVPRLGVPASVWPQLEDALATARIDQTLVLGLITGGFGGTDLARCLAAPLLDQLQRTEPVPAEWSTLVLQALRDPREVWETAYVGERARLRAHLQQRPGLLLHGLYLTLLRPWSLPPSCWRQRLTGLPVQGQLTWPSLRATRVECEPVHRRDAYADLQRLWRDTWGLPLTDTMLHDCLARARRLNRQEPGLWEPLVALDVVRAHRHGSRGLEAVLEQTHLRSLVCTRTDAHPVVRHLLRVAEQARYDHSPGPPLIASPSPRRALLLSGLLVLPAVTLQGVPAATRRPATRALASFVSTATATPADASAAPWPLPTGSRAGALTREGPLARGIGLPIGGGVAAVPASPPFVADRSSGLRPEEARTTVASRFTSVVSARWLGVCGRSASDFNAAVHALLSKAGVTASERRDPDVAVSALFERGDAHLAAALQDVELPLLARRLVDRASATTRIYLLTLALSRVYARIQPRTPGDPELRQAARWMSSADSYFRSVVSSDSVRASVSIGDTARWLATPPTTTDAPPLTCAQAIADAWDPDFRPDDALAWPYGSPQFRSSGWFAHPAPAADRPTLALAGVVFSLANPVLEMIQSDYDPHALPTVNASHWQQRCSQFAQETAVLDTAACLQVAWHRLARQVSQFMQRRALIDASDDSLNLRVQLRGLMLPLHRAVERLEGPCAAPGLHARARRSLQQFLGMVRLHQQMRQRNATALADSVLATLPGNNTALAAVLQHVLPHAGFPDLDDLEITLGQLYASNATQALIARVLGLPHARVDTVVNRLFFMRLAEAPLPASARTPPLLAWQRELGLRTAPGVLRGEWITRLSPAQAAALFERDDRPGLQALLEAAVDIRAEGAARWRLWQQAPQRLAAWLESTAGQQRMADVLGPAVAGTRFLFNGDGLPAPLALALLRRAVQHPLGDAAPDTLETLQEQARQAPSPVLSLAVALRLGYPLLTAQTCLSHAAVLLADSGPWETPASFALEFPLPASPANATVPALALTAVLRDAGIELLEQIDPALLPGQTWELLASTHGFQHVAQRLQGNSSGAATAQQAVARWMLDHGIGQNAMSRMVTGLDDERARDQLMQTTREQLHQHLPPVPSALARAVLWWLLVRHAGRPEWAVPDLPDDLDYGRSLRSVSFLQATALCEAAVPDSAAALGVASLAELPGPLSAHVSSDEDHGAALLQAQARPALLYAAAHQRVHLPNGPSGATAAQTRDALEFLRERQAAVAAAATQLLQPAPQRRPLAARQLRDAGIPQRYWNQTLAQIPDAVLNAGGVIRRTTRDSGLDGISLVFGAALRSMRESLVADSLQALLVGGAVELAGQPSIAQLFDQRYALYQQQMTDALAVLLARSMDGLPTVDRQHLERATVTPLLVPGVSHGVLLRCVRNGTDGTDVAPVFLAVIPAAGYAVRLQRGDRRIDGQWQRGVLYPHDGFVSGAAPDRIAPDQLRFLDVPSCIIGGSHCHSANNSDIDSGLLHAMADLMYGDFFTRTRDTELSRLTGEERLDQLEAEVADALARFAVPFYGCARDLATDDTKAAVIDCTLDALSLLLPESGVARFLRSSTELVARAGELSVRALLQDAGAALLHLGEDLAAQSGLRLLHDLGHGVVQLGRRSALWLLEHVPALESRFAHSAQMAEAIHSTFVLDRGLLEGEAPTWMDLAGRCTRVRRQVNVGRCNGEAITLFDFSPSPTYDTPGEVTWFAGMQIASDEPITDAGRRFIVDGEYWLQTVSGSAYRFARDSSRTAPALRARIRATILGGESQLLRIELHNPYPNHLLRMTQGAVVGRAGDGSRVLITRVAPGRFYLAALLADAEPSAGMALEFWPLEQQGFAPAQNDAVKTAWWGAFHYSQQCQLSGAALVDRFGSQLQQQLEQLDDLGRLLQEVRANSPYTFHNLPAQAVMSCAQSNCRYVQTLREQIGPAHWRAPRADDTWIDDALRDLLNPPGTVPAAVFTTLDDTLEARFLTPRRGAAKTLAIAEVTLKDDPVPLLFHATSGQRKGRSLLPLSNLERRHAPAGWQVDGRTVTTPHARYIDAQPSVTSIAQGDVSRVVPNHSLHVDDLDGQLFHERNARHLDAERNLYYRIERTITEGTLDPSRVTSLRLFSSRRICASCHISVGSLRARFPGAHFEVVEREVQAAGAALDSGARTGS</sequence>
<name>A0ABY9YK49_9GAMM</name>
<dbReference type="Proteomes" id="UP001302072">
    <property type="component" value="Chromosome"/>
</dbReference>
<organism evidence="1 2">
    <name type="scientific">Stenotrophomonas oahuensis</name>
    <dbReference type="NCBI Taxonomy" id="3003271"/>
    <lineage>
        <taxon>Bacteria</taxon>
        <taxon>Pseudomonadati</taxon>
        <taxon>Pseudomonadota</taxon>
        <taxon>Gammaproteobacteria</taxon>
        <taxon>Lysobacterales</taxon>
        <taxon>Lysobacteraceae</taxon>
        <taxon>Stenotrophomonas</taxon>
    </lineage>
</organism>
<accession>A0ABY9YK49</accession>
<evidence type="ECO:0000313" key="1">
    <source>
        <dbReference type="EMBL" id="WNH51267.1"/>
    </source>
</evidence>
<gene>
    <name evidence="1" type="ORF">PDM29_12925</name>
</gene>
<reference evidence="1 2" key="1">
    <citation type="submission" date="2022-12" db="EMBL/GenBank/DDBJ databases">
        <title>Two new species, Stenotrophomonas aracearum and Stenotrophomonas oahuensis, isolated from Anthurium (Araceae family) in Hawaii.</title>
        <authorList>
            <person name="Chunag S.C."/>
            <person name="Dobhal S."/>
            <person name="Alvarez A."/>
            <person name="Arif M."/>
        </authorList>
    </citation>
    <scope>NUCLEOTIDE SEQUENCE [LARGE SCALE GENOMIC DNA]</scope>
    <source>
        <strain evidence="1 2">A5586</strain>
    </source>
</reference>